<dbReference type="PANTHER" id="PTHR46033">
    <property type="entry name" value="PROTEIN MAIN-LIKE 2"/>
    <property type="match status" value="1"/>
</dbReference>
<dbReference type="Pfam" id="PF10536">
    <property type="entry name" value="PMD"/>
    <property type="match status" value="1"/>
</dbReference>
<keyword evidence="4" id="KW-1185">Reference proteome</keyword>
<feature type="compositionally biased region" description="Pro residues" evidence="1">
    <location>
        <begin position="565"/>
        <end position="577"/>
    </location>
</feature>
<feature type="compositionally biased region" description="Pro residues" evidence="1">
    <location>
        <begin position="593"/>
        <end position="621"/>
    </location>
</feature>
<feature type="domain" description="Aminotransferase-like plant mobile" evidence="2">
    <location>
        <begin position="106"/>
        <end position="472"/>
    </location>
</feature>
<dbReference type="InterPro" id="IPR019557">
    <property type="entry name" value="AminoTfrase-like_pln_mobile"/>
</dbReference>
<evidence type="ECO:0000259" key="2">
    <source>
        <dbReference type="Pfam" id="PF10536"/>
    </source>
</evidence>
<dbReference type="EMBL" id="JAYDYQ010002687">
    <property type="protein sequence ID" value="KAK4479211.1"/>
    <property type="molecule type" value="Genomic_DNA"/>
</dbReference>
<feature type="compositionally biased region" description="Low complexity" evidence="1">
    <location>
        <begin position="622"/>
        <end position="635"/>
    </location>
</feature>
<dbReference type="Proteomes" id="UP001291926">
    <property type="component" value="Unassembled WGS sequence"/>
</dbReference>
<feature type="region of interest" description="Disordered" evidence="1">
    <location>
        <begin position="557"/>
        <end position="649"/>
    </location>
</feature>
<evidence type="ECO:0000256" key="1">
    <source>
        <dbReference type="SAM" id="MobiDB-lite"/>
    </source>
</evidence>
<dbReference type="PANTHER" id="PTHR46033:SF8">
    <property type="entry name" value="PROTEIN MAINTENANCE OF MERISTEMS-LIKE"/>
    <property type="match status" value="1"/>
</dbReference>
<evidence type="ECO:0000313" key="4">
    <source>
        <dbReference type="Proteomes" id="UP001291926"/>
    </source>
</evidence>
<gene>
    <name evidence="3" type="ORF">RD792_014722</name>
</gene>
<accession>A0ABR0CRX1</accession>
<reference evidence="3 4" key="1">
    <citation type="journal article" date="2023" name="bioRxiv">
        <title>Genome report: Whole genome sequence and annotation of Penstemon davidsonii.</title>
        <authorList>
            <person name="Ostevik K.L."/>
            <person name="Alabady M."/>
            <person name="Zhang M."/>
            <person name="Rausher M.D."/>
        </authorList>
    </citation>
    <scope>NUCLEOTIDE SEQUENCE [LARGE SCALE GENOMIC DNA]</scope>
    <source>
        <strain evidence="3">DNT005</strain>
        <tissue evidence="3">Whole leaf</tissue>
    </source>
</reference>
<feature type="region of interest" description="Disordered" evidence="1">
    <location>
        <begin position="668"/>
        <end position="693"/>
    </location>
</feature>
<sequence length="717" mass="81250">MEDPFGGGRNDLGGRKERLVVYLKEMGEGSGSGDSNPCTLKMNVNHHIIHPGPIDPSVLTLQGEHRSMDIWNGDESTVITCRRGDAPIRDLGKVDARVLPYVINAGFYGVYRIGFIKHDWPLITALVERWREETHTFHLPTGEATVTLQDVGVLLGLPIDGNAVTSSDTECRTKEQWQALCFELLGAIPPSNQIVGVHLKIKWLMDTYKKPLPEDATDEMIHHRARALILSFIGGVVVPNLSGNKVNMKYLLLLRDVYTIGNYSWGSAALSYLYHELCRATRPMISQIGGCLTLLQIWAWERIKCLRPNINNVLQNVDGIPEPMGYRWRGTKLLEHVPTHVLRVYRDQLDLLKDDQFLWQPYPQIDGLPLSCVQGIEIWRSRIPLICFERVEWHFPDRVLRQFGMLQGIPPSCDTSRDLHIVTCKGRTNVSWVDMHRQYINVWEEQRHQLVVEGELGVEHMSYNHEYMIWYRSITRLFIANPYSMVNQRDEGDEIHEIDDTGYRGVGCGFEGLIQQVQRINLLIEEYLPNHLQDDDIQPLLRARQITIDALTVVGEQERLTGQAPPSPTYVVPPPRRQQPQPRRRRRVSSRGPAPPSVADPPPATASPSAPPSVAGPPPATASPSAPSSSRASPPRNREFNPPPWLIPIEYSTPNQVECVTQVDMTSRSQVDMTSTSQVDMTSTSQVDMTSRRSISIVFNRRKIGRERRPPDRYTPN</sequence>
<organism evidence="3 4">
    <name type="scientific">Penstemon davidsonii</name>
    <dbReference type="NCBI Taxonomy" id="160366"/>
    <lineage>
        <taxon>Eukaryota</taxon>
        <taxon>Viridiplantae</taxon>
        <taxon>Streptophyta</taxon>
        <taxon>Embryophyta</taxon>
        <taxon>Tracheophyta</taxon>
        <taxon>Spermatophyta</taxon>
        <taxon>Magnoliopsida</taxon>
        <taxon>eudicotyledons</taxon>
        <taxon>Gunneridae</taxon>
        <taxon>Pentapetalae</taxon>
        <taxon>asterids</taxon>
        <taxon>lamiids</taxon>
        <taxon>Lamiales</taxon>
        <taxon>Plantaginaceae</taxon>
        <taxon>Cheloneae</taxon>
        <taxon>Penstemon</taxon>
    </lineage>
</organism>
<dbReference type="InterPro" id="IPR044824">
    <property type="entry name" value="MAIN-like"/>
</dbReference>
<proteinExistence type="predicted"/>
<protein>
    <recommendedName>
        <fullName evidence="2">Aminotransferase-like plant mobile domain-containing protein</fullName>
    </recommendedName>
</protein>
<evidence type="ECO:0000313" key="3">
    <source>
        <dbReference type="EMBL" id="KAK4479211.1"/>
    </source>
</evidence>
<comment type="caution">
    <text evidence="3">The sequence shown here is derived from an EMBL/GenBank/DDBJ whole genome shotgun (WGS) entry which is preliminary data.</text>
</comment>
<name>A0ABR0CRX1_9LAMI</name>